<dbReference type="AlphaFoldDB" id="T1FNX8"/>
<evidence type="ECO:0000256" key="4">
    <source>
        <dbReference type="PIRSR" id="PIRSR617939-2"/>
    </source>
</evidence>
<dbReference type="CTD" id="20210525"/>
<organism evidence="6 7">
    <name type="scientific">Helobdella robusta</name>
    <name type="common">Californian leech</name>
    <dbReference type="NCBI Taxonomy" id="6412"/>
    <lineage>
        <taxon>Eukaryota</taxon>
        <taxon>Metazoa</taxon>
        <taxon>Spiralia</taxon>
        <taxon>Lophotrochozoa</taxon>
        <taxon>Annelida</taxon>
        <taxon>Clitellata</taxon>
        <taxon>Hirudinea</taxon>
        <taxon>Rhynchobdellida</taxon>
        <taxon>Glossiphoniidae</taxon>
        <taxon>Helobdella</taxon>
    </lineage>
</organism>
<keyword evidence="2" id="KW-0456">Lyase</keyword>
<dbReference type="eggNOG" id="KOG4059">
    <property type="taxonomic scope" value="Eukaryota"/>
</dbReference>
<reference evidence="7" key="1">
    <citation type="submission" date="2012-12" db="EMBL/GenBank/DDBJ databases">
        <authorList>
            <person name="Hellsten U."/>
            <person name="Grimwood J."/>
            <person name="Chapman J.A."/>
            <person name="Shapiro H."/>
            <person name="Aerts A."/>
            <person name="Otillar R.P."/>
            <person name="Terry A.Y."/>
            <person name="Boore J.L."/>
            <person name="Simakov O."/>
            <person name="Marletaz F."/>
            <person name="Cho S.-J."/>
            <person name="Edsinger-Gonzales E."/>
            <person name="Havlak P."/>
            <person name="Kuo D.-H."/>
            <person name="Larsson T."/>
            <person name="Lv J."/>
            <person name="Arendt D."/>
            <person name="Savage R."/>
            <person name="Osoegawa K."/>
            <person name="de Jong P."/>
            <person name="Lindberg D.R."/>
            <person name="Seaver E.C."/>
            <person name="Weisblat D.A."/>
            <person name="Putnam N.H."/>
            <person name="Grigoriev I.V."/>
            <person name="Rokhsar D.S."/>
        </authorList>
    </citation>
    <scope>NUCLEOTIDE SEQUENCE</scope>
</reference>
<dbReference type="OMA" id="YFHYPVE"/>
<evidence type="ECO:0000256" key="3">
    <source>
        <dbReference type="PIRSR" id="PIRSR617939-1"/>
    </source>
</evidence>
<dbReference type="InterPro" id="IPR017939">
    <property type="entry name" value="G-Glutamylcylcotransferase"/>
</dbReference>
<evidence type="ECO:0000313" key="7">
    <source>
        <dbReference type="Proteomes" id="UP000015101"/>
    </source>
</evidence>
<accession>T1FNX8</accession>
<dbReference type="EC" id="4.3.2.9" evidence="1"/>
<sequence>MMGKKFYYFAFGSNLLRQRMELNKYSYLKFSTIAKLNDFKLDFGWNSKTWNGAVATIIPCCGSHVWGVVWTMDVDDINILNEQEGVSSGVYEPFSVDVATPNDEIIQCRSYRLLKEKLESDKPSKSYLDVIIKGALQHNLPRDYVQWLKHRESNGLQASKSAMEKFACLFEN</sequence>
<protein>
    <recommendedName>
        <fullName evidence="1">gamma-glutamylcyclotransferase</fullName>
        <ecNumber evidence="1">4.3.2.9</ecNumber>
    </recommendedName>
</protein>
<dbReference type="InterPro" id="IPR013024">
    <property type="entry name" value="GGCT-like"/>
</dbReference>
<dbReference type="PANTHER" id="PTHR12935:SF0">
    <property type="entry name" value="GAMMA-GLUTAMYLCYCLOTRANSFERASE"/>
    <property type="match status" value="1"/>
</dbReference>
<dbReference type="Pfam" id="PF13772">
    <property type="entry name" value="AIG2_2"/>
    <property type="match status" value="1"/>
</dbReference>
<name>T1FNX8_HELRO</name>
<dbReference type="STRING" id="6412.T1FNX8"/>
<reference evidence="6" key="3">
    <citation type="submission" date="2015-06" db="UniProtKB">
        <authorList>
            <consortium name="EnsemblMetazoa"/>
        </authorList>
    </citation>
    <scope>IDENTIFICATION</scope>
</reference>
<dbReference type="GO" id="GO:0003839">
    <property type="term" value="F:gamma-glutamylcyclotransferase activity"/>
    <property type="evidence" value="ECO:0000318"/>
    <property type="project" value="GO_Central"/>
</dbReference>
<dbReference type="KEGG" id="hro:HELRODRAFT_186293"/>
<reference evidence="5 7" key="2">
    <citation type="journal article" date="2013" name="Nature">
        <title>Insights into bilaterian evolution from three spiralian genomes.</title>
        <authorList>
            <person name="Simakov O."/>
            <person name="Marletaz F."/>
            <person name="Cho S.J."/>
            <person name="Edsinger-Gonzales E."/>
            <person name="Havlak P."/>
            <person name="Hellsten U."/>
            <person name="Kuo D.H."/>
            <person name="Larsson T."/>
            <person name="Lv J."/>
            <person name="Arendt D."/>
            <person name="Savage R."/>
            <person name="Osoegawa K."/>
            <person name="de Jong P."/>
            <person name="Grimwood J."/>
            <person name="Chapman J.A."/>
            <person name="Shapiro H."/>
            <person name="Aerts A."/>
            <person name="Otillar R.P."/>
            <person name="Terry A.Y."/>
            <person name="Boore J.L."/>
            <person name="Grigoriev I.V."/>
            <person name="Lindberg D.R."/>
            <person name="Seaver E.C."/>
            <person name="Weisblat D.A."/>
            <person name="Putnam N.H."/>
            <person name="Rokhsar D.S."/>
        </authorList>
    </citation>
    <scope>NUCLEOTIDE SEQUENCE</scope>
</reference>
<dbReference type="HOGENOM" id="CLU_048475_2_2_1"/>
<dbReference type="OrthoDB" id="2924818at2759"/>
<dbReference type="Proteomes" id="UP000015101">
    <property type="component" value="Unassembled WGS sequence"/>
</dbReference>
<feature type="binding site" evidence="4">
    <location>
        <position position="127"/>
    </location>
    <ligand>
        <name>substrate</name>
    </ligand>
</feature>
<keyword evidence="7" id="KW-1185">Reference proteome</keyword>
<dbReference type="EnsemblMetazoa" id="HelroT186293">
    <property type="protein sequence ID" value="HelroP186293"/>
    <property type="gene ID" value="HelroG186293"/>
</dbReference>
<dbReference type="SUPFAM" id="SSF110857">
    <property type="entry name" value="Gamma-glutamyl cyclotransferase-like"/>
    <property type="match status" value="1"/>
</dbReference>
<dbReference type="InterPro" id="IPR036568">
    <property type="entry name" value="GGCT-like_sf"/>
</dbReference>
<dbReference type="GeneID" id="20210525"/>
<evidence type="ECO:0000313" key="6">
    <source>
        <dbReference type="EnsemblMetazoa" id="HelroP186293"/>
    </source>
</evidence>
<feature type="active site" description="Proton acceptor" evidence="3">
    <location>
        <position position="84"/>
    </location>
</feature>
<evidence type="ECO:0000313" key="5">
    <source>
        <dbReference type="EMBL" id="ESO09758.1"/>
    </source>
</evidence>
<proteinExistence type="predicted"/>
<gene>
    <name evidence="6" type="primary">20210525</name>
    <name evidence="5" type="ORF">HELRODRAFT_186293</name>
</gene>
<dbReference type="FunCoup" id="T1FNX8">
    <property type="interactions" value="36"/>
</dbReference>
<dbReference type="PANTHER" id="PTHR12935">
    <property type="entry name" value="GAMMA-GLUTAMYLCYCLOTRANSFERASE"/>
    <property type="match status" value="1"/>
</dbReference>
<evidence type="ECO:0000256" key="1">
    <source>
        <dbReference type="ARBA" id="ARBA00012346"/>
    </source>
</evidence>
<evidence type="ECO:0000256" key="2">
    <source>
        <dbReference type="ARBA" id="ARBA00023239"/>
    </source>
</evidence>
<dbReference type="RefSeq" id="XP_009012160.1">
    <property type="nucleotide sequence ID" value="XM_009013912.1"/>
</dbReference>
<dbReference type="InParanoid" id="T1FNX8"/>
<feature type="binding site" evidence="4">
    <location>
        <begin position="8"/>
        <end position="13"/>
    </location>
    <ligand>
        <name>substrate</name>
    </ligand>
</feature>
<dbReference type="EMBL" id="AMQM01009057">
    <property type="status" value="NOT_ANNOTATED_CDS"/>
    <property type="molecule type" value="Genomic_DNA"/>
</dbReference>
<dbReference type="EMBL" id="KB095918">
    <property type="protein sequence ID" value="ESO09758.1"/>
    <property type="molecule type" value="Genomic_DNA"/>
</dbReference>
<dbReference type="Gene3D" id="3.10.490.10">
    <property type="entry name" value="Gamma-glutamyl cyclotransferase-like"/>
    <property type="match status" value="1"/>
</dbReference>
<dbReference type="CDD" id="cd06661">
    <property type="entry name" value="GGCT_like"/>
    <property type="match status" value="1"/>
</dbReference>